<gene>
    <name evidence="2" type="ORF">PanWU01x14_371050</name>
</gene>
<evidence type="ECO:0000256" key="1">
    <source>
        <dbReference type="SAM" id="Phobius"/>
    </source>
</evidence>
<keyword evidence="1" id="KW-0812">Transmembrane</keyword>
<comment type="caution">
    <text evidence="2">The sequence shown here is derived from an EMBL/GenBank/DDBJ whole genome shotgun (WGS) entry which is preliminary data.</text>
</comment>
<evidence type="ECO:0008006" key="4">
    <source>
        <dbReference type="Google" id="ProtNLM"/>
    </source>
</evidence>
<dbReference type="EMBL" id="JXTB01001172">
    <property type="protein sequence ID" value="PON31282.1"/>
    <property type="molecule type" value="Genomic_DNA"/>
</dbReference>
<feature type="non-terminal residue" evidence="2">
    <location>
        <position position="50"/>
    </location>
</feature>
<keyword evidence="1" id="KW-1133">Transmembrane helix</keyword>
<name>A0A2P5A428_PARAD</name>
<evidence type="ECO:0000313" key="3">
    <source>
        <dbReference type="Proteomes" id="UP000237105"/>
    </source>
</evidence>
<reference evidence="3" key="1">
    <citation type="submission" date="2016-06" db="EMBL/GenBank/DDBJ databases">
        <title>Parallel loss of symbiosis genes in relatives of nitrogen-fixing non-legume Parasponia.</title>
        <authorList>
            <person name="Van Velzen R."/>
            <person name="Holmer R."/>
            <person name="Bu F."/>
            <person name="Rutten L."/>
            <person name="Van Zeijl A."/>
            <person name="Liu W."/>
            <person name="Santuari L."/>
            <person name="Cao Q."/>
            <person name="Sharma T."/>
            <person name="Shen D."/>
            <person name="Roswanjaya Y."/>
            <person name="Wardhani T."/>
            <person name="Kalhor M.S."/>
            <person name="Jansen J."/>
            <person name="Van den Hoogen J."/>
            <person name="Gungor B."/>
            <person name="Hartog M."/>
            <person name="Hontelez J."/>
            <person name="Verver J."/>
            <person name="Yang W.-C."/>
            <person name="Schijlen E."/>
            <person name="Repin R."/>
            <person name="Schilthuizen M."/>
            <person name="Schranz E."/>
            <person name="Heidstra R."/>
            <person name="Miyata K."/>
            <person name="Fedorova E."/>
            <person name="Kohlen W."/>
            <person name="Bisseling T."/>
            <person name="Smit S."/>
            <person name="Geurts R."/>
        </authorList>
    </citation>
    <scope>NUCLEOTIDE SEQUENCE [LARGE SCALE GENOMIC DNA]</scope>
    <source>
        <strain evidence="3">cv. WU1-14</strain>
    </source>
</reference>
<proteinExistence type="predicted"/>
<sequence>MGNDGPNSLWFIVAAFMYCVVLISVRNYLESSMGNSGSGSNINARGSFGE</sequence>
<keyword evidence="3" id="KW-1185">Reference proteome</keyword>
<accession>A0A2P5A428</accession>
<dbReference type="AlphaFoldDB" id="A0A2P5A428"/>
<keyword evidence="1" id="KW-0472">Membrane</keyword>
<dbReference type="Proteomes" id="UP000237105">
    <property type="component" value="Unassembled WGS sequence"/>
</dbReference>
<feature type="transmembrane region" description="Helical" evidence="1">
    <location>
        <begin position="6"/>
        <end position="25"/>
    </location>
</feature>
<organism evidence="2 3">
    <name type="scientific">Parasponia andersonii</name>
    <name type="common">Sponia andersonii</name>
    <dbReference type="NCBI Taxonomy" id="3476"/>
    <lineage>
        <taxon>Eukaryota</taxon>
        <taxon>Viridiplantae</taxon>
        <taxon>Streptophyta</taxon>
        <taxon>Embryophyta</taxon>
        <taxon>Tracheophyta</taxon>
        <taxon>Spermatophyta</taxon>
        <taxon>Magnoliopsida</taxon>
        <taxon>eudicotyledons</taxon>
        <taxon>Gunneridae</taxon>
        <taxon>Pentapetalae</taxon>
        <taxon>rosids</taxon>
        <taxon>fabids</taxon>
        <taxon>Rosales</taxon>
        <taxon>Cannabaceae</taxon>
        <taxon>Parasponia</taxon>
    </lineage>
</organism>
<protein>
    <recommendedName>
        <fullName evidence="4">Transmembrane protein</fullName>
    </recommendedName>
</protein>
<evidence type="ECO:0000313" key="2">
    <source>
        <dbReference type="EMBL" id="PON31282.1"/>
    </source>
</evidence>